<dbReference type="Gene3D" id="3.40.605.10">
    <property type="entry name" value="Aldehyde Dehydrogenase, Chain A, domain 1"/>
    <property type="match status" value="2"/>
</dbReference>
<dbReference type="EC" id="1.2.1.3" evidence="2"/>
<dbReference type="Proteomes" id="UP001408356">
    <property type="component" value="Unassembled WGS sequence"/>
</dbReference>
<evidence type="ECO:0000313" key="5">
    <source>
        <dbReference type="EMBL" id="KAK9420570.1"/>
    </source>
</evidence>
<dbReference type="InterPro" id="IPR016161">
    <property type="entry name" value="Ald_DH/histidinol_DH"/>
</dbReference>
<comment type="similarity">
    <text evidence="1">Belongs to the aldehyde dehydrogenase family.</text>
</comment>
<accession>A0ABR2V271</accession>
<evidence type="ECO:0000256" key="2">
    <source>
        <dbReference type="ARBA" id="ARBA00024226"/>
    </source>
</evidence>
<dbReference type="InterPro" id="IPR015590">
    <property type="entry name" value="Aldehyde_DH_dom"/>
</dbReference>
<comment type="catalytic activity">
    <reaction evidence="3">
        <text>an aldehyde + NAD(+) + H2O = a carboxylate + NADH + 2 H(+)</text>
        <dbReference type="Rhea" id="RHEA:16185"/>
        <dbReference type="ChEBI" id="CHEBI:15377"/>
        <dbReference type="ChEBI" id="CHEBI:15378"/>
        <dbReference type="ChEBI" id="CHEBI:17478"/>
        <dbReference type="ChEBI" id="CHEBI:29067"/>
        <dbReference type="ChEBI" id="CHEBI:57540"/>
        <dbReference type="ChEBI" id="CHEBI:57945"/>
        <dbReference type="EC" id="1.2.1.3"/>
    </reaction>
</comment>
<dbReference type="PANTHER" id="PTHR11699">
    <property type="entry name" value="ALDEHYDE DEHYDROGENASE-RELATED"/>
    <property type="match status" value="1"/>
</dbReference>
<proteinExistence type="inferred from homology"/>
<evidence type="ECO:0000313" key="6">
    <source>
        <dbReference type="Proteomes" id="UP001408356"/>
    </source>
</evidence>
<organism evidence="5 6">
    <name type="scientific">Seiridium unicorne</name>
    <dbReference type="NCBI Taxonomy" id="138068"/>
    <lineage>
        <taxon>Eukaryota</taxon>
        <taxon>Fungi</taxon>
        <taxon>Dikarya</taxon>
        <taxon>Ascomycota</taxon>
        <taxon>Pezizomycotina</taxon>
        <taxon>Sordariomycetes</taxon>
        <taxon>Xylariomycetidae</taxon>
        <taxon>Amphisphaeriales</taxon>
        <taxon>Sporocadaceae</taxon>
        <taxon>Seiridium</taxon>
    </lineage>
</organism>
<sequence length="444" mass="48974">MIANYEAVTKARWLSLDPSQRFPIYNPATGAIITHLCASSAQEVDGAVQAAEVAYQTIWRWLPSSTRSAYLFKCADALEPHKKELAELLCTENGKPKADALQFDINFLVSIFRYFASVCDKVLGEFLQRGPINTTVVYELFGVCAGILPFIWPPIHFGGKVAPALAAGNVMITKPGEQTPLTTLRICEIISEFLSRDVGQIVSGLGPEVPQALINHELVKIVSFTGSDVAGLKVAEAAAKTITPVSKAQQEKVLGYLEKAKQSKATIAAQGQVKADPACKNGFFVPPTLIKDVTRDMSLAQEEMFGALVTVMPFETEEEAIAIVNESKYGLTSIICSSNQERCWRYLEKVDVGMVWVNNYFRNVLGTPFGGAKQSGYSREHCMETLREWSRAKTVNQPSGFGDIPSWRAIKDIFGQRQNEVVVQKQIHRYTLSASSSPYRYVTI</sequence>
<dbReference type="InterPro" id="IPR016162">
    <property type="entry name" value="Ald_DH_N"/>
</dbReference>
<evidence type="ECO:0000259" key="4">
    <source>
        <dbReference type="Pfam" id="PF00171"/>
    </source>
</evidence>
<name>A0ABR2V271_9PEZI</name>
<dbReference type="Gene3D" id="3.40.309.10">
    <property type="entry name" value="Aldehyde Dehydrogenase, Chain A, domain 2"/>
    <property type="match status" value="1"/>
</dbReference>
<dbReference type="SUPFAM" id="SSF53720">
    <property type="entry name" value="ALDH-like"/>
    <property type="match status" value="1"/>
</dbReference>
<comment type="caution">
    <text evidence="5">The sequence shown here is derived from an EMBL/GenBank/DDBJ whole genome shotgun (WGS) entry which is preliminary data.</text>
</comment>
<evidence type="ECO:0000256" key="3">
    <source>
        <dbReference type="ARBA" id="ARBA00049194"/>
    </source>
</evidence>
<evidence type="ECO:0000256" key="1">
    <source>
        <dbReference type="ARBA" id="ARBA00009986"/>
    </source>
</evidence>
<feature type="domain" description="Aldehyde dehydrogenase" evidence="4">
    <location>
        <begin position="18"/>
        <end position="245"/>
    </location>
</feature>
<reference evidence="5 6" key="1">
    <citation type="journal article" date="2024" name="J. Plant Pathol.">
        <title>Sequence and assembly of the genome of Seiridium unicorne, isolate CBS 538.82, causal agent of cypress canker disease.</title>
        <authorList>
            <person name="Scali E."/>
            <person name="Rocca G.D."/>
            <person name="Danti R."/>
            <person name="Garbelotto M."/>
            <person name="Barberini S."/>
            <person name="Baroncelli R."/>
            <person name="Emiliani G."/>
        </authorList>
    </citation>
    <scope>NUCLEOTIDE SEQUENCE [LARGE SCALE GENOMIC DNA]</scope>
    <source>
        <strain evidence="5 6">BM-138-508</strain>
    </source>
</reference>
<dbReference type="InterPro" id="IPR016163">
    <property type="entry name" value="Ald_DH_C"/>
</dbReference>
<gene>
    <name evidence="5" type="ORF">SUNI508_06310</name>
</gene>
<dbReference type="EMBL" id="JARVKF010000224">
    <property type="protein sequence ID" value="KAK9420570.1"/>
    <property type="molecule type" value="Genomic_DNA"/>
</dbReference>
<protein>
    <recommendedName>
        <fullName evidence="2">aldehyde dehydrogenase (NAD(+))</fullName>
        <ecNumber evidence="2">1.2.1.3</ecNumber>
    </recommendedName>
</protein>
<dbReference type="Pfam" id="PF00171">
    <property type="entry name" value="Aldedh"/>
    <property type="match status" value="1"/>
</dbReference>
<keyword evidence="6" id="KW-1185">Reference proteome</keyword>